<reference evidence="3" key="1">
    <citation type="journal article" date="2014" name="Science">
        <title>Ancient hybridizations among the ancestral genomes of bread wheat.</title>
        <authorList>
            <consortium name="International Wheat Genome Sequencing Consortium,"/>
            <person name="Marcussen T."/>
            <person name="Sandve S.R."/>
            <person name="Heier L."/>
            <person name="Spannagl M."/>
            <person name="Pfeifer M."/>
            <person name="Jakobsen K.S."/>
            <person name="Wulff B.B."/>
            <person name="Steuernagel B."/>
            <person name="Mayer K.F."/>
            <person name="Olsen O.A."/>
        </authorList>
    </citation>
    <scope>NUCLEOTIDE SEQUENCE [LARGE SCALE GENOMIC DNA]</scope>
    <source>
        <strain evidence="3">cv. AL8/78</strain>
    </source>
</reference>
<reference evidence="3" key="2">
    <citation type="journal article" date="2017" name="Nat. Plants">
        <title>The Aegilops tauschii genome reveals multiple impacts of transposons.</title>
        <authorList>
            <person name="Zhao G."/>
            <person name="Zou C."/>
            <person name="Li K."/>
            <person name="Wang K."/>
            <person name="Li T."/>
            <person name="Gao L."/>
            <person name="Zhang X."/>
            <person name="Wang H."/>
            <person name="Yang Z."/>
            <person name="Liu X."/>
            <person name="Jiang W."/>
            <person name="Mao L."/>
            <person name="Kong X."/>
            <person name="Jiao Y."/>
            <person name="Jia J."/>
        </authorList>
    </citation>
    <scope>NUCLEOTIDE SEQUENCE [LARGE SCALE GENOMIC DNA]</scope>
    <source>
        <strain evidence="3">cv. AL8/78</strain>
    </source>
</reference>
<organism evidence="2 3">
    <name type="scientific">Aegilops tauschii subsp. strangulata</name>
    <name type="common">Goatgrass</name>
    <dbReference type="NCBI Taxonomy" id="200361"/>
    <lineage>
        <taxon>Eukaryota</taxon>
        <taxon>Viridiplantae</taxon>
        <taxon>Streptophyta</taxon>
        <taxon>Embryophyta</taxon>
        <taxon>Tracheophyta</taxon>
        <taxon>Spermatophyta</taxon>
        <taxon>Magnoliopsida</taxon>
        <taxon>Liliopsida</taxon>
        <taxon>Poales</taxon>
        <taxon>Poaceae</taxon>
        <taxon>BOP clade</taxon>
        <taxon>Pooideae</taxon>
        <taxon>Triticodae</taxon>
        <taxon>Triticeae</taxon>
        <taxon>Triticinae</taxon>
        <taxon>Aegilops</taxon>
    </lineage>
</organism>
<sequence>EHVESHLRLRRPDQRLLPPPPASFQEEAQPPGKSRPRRGGDRAVAAGADGDEPVRVRDLRQGVPAGPEPAAAPARPQPPLEAQAAEPQRGGAQEGVRVPGARVRPPRPLPRARRPHRHQEALQPQARREEVEVRQVRQALRRAVRLEGPLQGLRHPRVPMRLRHALLKAGQLHHAQGLLRRAGGGECEGRGCGRGGAAASGAASPSPTSPTMHLLPLLVAARRQAPPSAWDSGTRSSRRLSSVWTRDPVPIVTPAMPAPAAEV</sequence>
<evidence type="ECO:0000313" key="3">
    <source>
        <dbReference type="Proteomes" id="UP000015105"/>
    </source>
</evidence>
<dbReference type="AlphaFoldDB" id="A0A453E5I9"/>
<reference evidence="2" key="5">
    <citation type="journal article" date="2021" name="G3 (Bethesda)">
        <title>Aegilops tauschii genome assembly Aet v5.0 features greater sequence contiguity and improved annotation.</title>
        <authorList>
            <person name="Wang L."/>
            <person name="Zhu T."/>
            <person name="Rodriguez J.C."/>
            <person name="Deal K.R."/>
            <person name="Dubcovsky J."/>
            <person name="McGuire P.E."/>
            <person name="Lux T."/>
            <person name="Spannagl M."/>
            <person name="Mayer K.F.X."/>
            <person name="Baldrich P."/>
            <person name="Meyers B.C."/>
            <person name="Huo N."/>
            <person name="Gu Y.Q."/>
            <person name="Zhou H."/>
            <person name="Devos K.M."/>
            <person name="Bennetzen J.L."/>
            <person name="Unver T."/>
            <person name="Budak H."/>
            <person name="Gulick P.J."/>
            <person name="Galiba G."/>
            <person name="Kalapos B."/>
            <person name="Nelson D.R."/>
            <person name="Li P."/>
            <person name="You F.M."/>
            <person name="Luo M.C."/>
            <person name="Dvorak J."/>
        </authorList>
    </citation>
    <scope>NUCLEOTIDE SEQUENCE [LARGE SCALE GENOMIC DNA]</scope>
    <source>
        <strain evidence="2">cv. AL8/78</strain>
    </source>
</reference>
<proteinExistence type="predicted"/>
<evidence type="ECO:0000256" key="1">
    <source>
        <dbReference type="SAM" id="MobiDB-lite"/>
    </source>
</evidence>
<dbReference type="Proteomes" id="UP000015105">
    <property type="component" value="Chromosome 3D"/>
</dbReference>
<keyword evidence="3" id="KW-1185">Reference proteome</keyword>
<reference evidence="2" key="3">
    <citation type="journal article" date="2017" name="Nature">
        <title>Genome sequence of the progenitor of the wheat D genome Aegilops tauschii.</title>
        <authorList>
            <person name="Luo M.C."/>
            <person name="Gu Y.Q."/>
            <person name="Puiu D."/>
            <person name="Wang H."/>
            <person name="Twardziok S.O."/>
            <person name="Deal K.R."/>
            <person name="Huo N."/>
            <person name="Zhu T."/>
            <person name="Wang L."/>
            <person name="Wang Y."/>
            <person name="McGuire P.E."/>
            <person name="Liu S."/>
            <person name="Long H."/>
            <person name="Ramasamy R.K."/>
            <person name="Rodriguez J.C."/>
            <person name="Van S.L."/>
            <person name="Yuan L."/>
            <person name="Wang Z."/>
            <person name="Xia Z."/>
            <person name="Xiao L."/>
            <person name="Anderson O.D."/>
            <person name="Ouyang S."/>
            <person name="Liang Y."/>
            <person name="Zimin A.V."/>
            <person name="Pertea G."/>
            <person name="Qi P."/>
            <person name="Bennetzen J.L."/>
            <person name="Dai X."/>
            <person name="Dawson M.W."/>
            <person name="Muller H.G."/>
            <person name="Kugler K."/>
            <person name="Rivarola-Duarte L."/>
            <person name="Spannagl M."/>
            <person name="Mayer K.F.X."/>
            <person name="Lu F.H."/>
            <person name="Bevan M.W."/>
            <person name="Leroy P."/>
            <person name="Li P."/>
            <person name="You F.M."/>
            <person name="Sun Q."/>
            <person name="Liu Z."/>
            <person name="Lyons E."/>
            <person name="Wicker T."/>
            <person name="Salzberg S.L."/>
            <person name="Devos K.M."/>
            <person name="Dvorak J."/>
        </authorList>
    </citation>
    <scope>NUCLEOTIDE SEQUENCE [LARGE SCALE GENOMIC DNA]</scope>
    <source>
        <strain evidence="2">cv. AL8/78</strain>
    </source>
</reference>
<accession>A0A453E5I9</accession>
<dbReference type="Gramene" id="AET3Gv20230700.4">
    <property type="protein sequence ID" value="AET3Gv20230700.4"/>
    <property type="gene ID" value="AET3Gv20230700"/>
</dbReference>
<reference evidence="2" key="4">
    <citation type="submission" date="2019-03" db="UniProtKB">
        <authorList>
            <consortium name="EnsemblPlants"/>
        </authorList>
    </citation>
    <scope>IDENTIFICATION</scope>
</reference>
<name>A0A453E5I9_AEGTS</name>
<protein>
    <submittedName>
        <fullName evidence="2">Uncharacterized protein</fullName>
    </submittedName>
</protein>
<feature type="compositionally biased region" description="Basic and acidic residues" evidence="1">
    <location>
        <begin position="1"/>
        <end position="14"/>
    </location>
</feature>
<evidence type="ECO:0000313" key="2">
    <source>
        <dbReference type="EnsemblPlants" id="AET3Gv20230700.4"/>
    </source>
</evidence>
<dbReference type="EnsemblPlants" id="AET3Gv20230700.4">
    <property type="protein sequence ID" value="AET3Gv20230700.4"/>
    <property type="gene ID" value="AET3Gv20230700"/>
</dbReference>
<feature type="region of interest" description="Disordered" evidence="1">
    <location>
        <begin position="1"/>
        <end position="130"/>
    </location>
</feature>
<feature type="compositionally biased region" description="Low complexity" evidence="1">
    <location>
        <begin position="64"/>
        <end position="88"/>
    </location>
</feature>